<dbReference type="Proteomes" id="UP000694846">
    <property type="component" value="Unplaced"/>
</dbReference>
<dbReference type="OrthoDB" id="75923at2759"/>
<keyword evidence="1 7" id="KW-0479">Metal-binding</keyword>
<evidence type="ECO:0000256" key="4">
    <source>
        <dbReference type="ARBA" id="ARBA00022833"/>
    </source>
</evidence>
<feature type="region of interest" description="Disordered" evidence="9">
    <location>
        <begin position="362"/>
        <end position="413"/>
    </location>
</feature>
<keyword evidence="5 6" id="KW-0694">RNA-binding</keyword>
<keyword evidence="2" id="KW-0677">Repeat</keyword>
<evidence type="ECO:0000259" key="11">
    <source>
        <dbReference type="PROSITE" id="PS50103"/>
    </source>
</evidence>
<dbReference type="Pfam" id="PF00076">
    <property type="entry name" value="RRM_1"/>
    <property type="match status" value="1"/>
</dbReference>
<feature type="domain" description="C3H1-type" evidence="11">
    <location>
        <begin position="162"/>
        <end position="190"/>
    </location>
</feature>
<evidence type="ECO:0000256" key="8">
    <source>
        <dbReference type="SAM" id="Coils"/>
    </source>
</evidence>
<evidence type="ECO:0000256" key="9">
    <source>
        <dbReference type="SAM" id="MobiDB-lite"/>
    </source>
</evidence>
<feature type="zinc finger region" description="C3H1-type" evidence="7">
    <location>
        <begin position="162"/>
        <end position="190"/>
    </location>
</feature>
<proteinExistence type="predicted"/>
<dbReference type="SMART" id="SM00356">
    <property type="entry name" value="ZnF_C3H1"/>
    <property type="match status" value="2"/>
</dbReference>
<dbReference type="InterPro" id="IPR000571">
    <property type="entry name" value="Znf_CCCH"/>
</dbReference>
<dbReference type="Gene3D" id="3.30.70.330">
    <property type="match status" value="1"/>
</dbReference>
<dbReference type="GeneID" id="112690419"/>
<keyword evidence="13" id="KW-0687">Ribonucleoprotein</keyword>
<accession>A0A8B8GAH6</accession>
<protein>
    <submittedName>
        <fullName evidence="13">U2 small nuclear ribonucleoprotein auxiliary factor 35 kDa subunit-related protein 2</fullName>
    </submittedName>
</protein>
<dbReference type="PRINTS" id="PR01848">
    <property type="entry name" value="U2AUXFACTOR"/>
</dbReference>
<keyword evidence="3 7" id="KW-0863">Zinc-finger</keyword>
<dbReference type="GO" id="GO:0003723">
    <property type="term" value="F:RNA binding"/>
    <property type="evidence" value="ECO:0007669"/>
    <property type="project" value="UniProtKB-UniRule"/>
</dbReference>
<keyword evidence="12" id="KW-1185">Reference proteome</keyword>
<dbReference type="InterPro" id="IPR012677">
    <property type="entry name" value="Nucleotide-bd_a/b_plait_sf"/>
</dbReference>
<feature type="compositionally biased region" description="Polar residues" evidence="9">
    <location>
        <begin position="402"/>
        <end position="413"/>
    </location>
</feature>
<keyword evidence="4 7" id="KW-0862">Zinc</keyword>
<evidence type="ECO:0000313" key="12">
    <source>
        <dbReference type="Proteomes" id="UP000694846"/>
    </source>
</evidence>
<evidence type="ECO:0000256" key="3">
    <source>
        <dbReference type="ARBA" id="ARBA00022771"/>
    </source>
</evidence>
<feature type="domain" description="RRM" evidence="10">
    <location>
        <begin position="194"/>
        <end position="300"/>
    </location>
</feature>
<dbReference type="InterPro" id="IPR000504">
    <property type="entry name" value="RRM_dom"/>
</dbReference>
<evidence type="ECO:0000256" key="2">
    <source>
        <dbReference type="ARBA" id="ARBA00022737"/>
    </source>
</evidence>
<dbReference type="InterPro" id="IPR035979">
    <property type="entry name" value="RBD_domain_sf"/>
</dbReference>
<feature type="domain" description="C3H1-type" evidence="11">
    <location>
        <begin position="302"/>
        <end position="329"/>
    </location>
</feature>
<feature type="coiled-coil region" evidence="8">
    <location>
        <begin position="109"/>
        <end position="136"/>
    </location>
</feature>
<evidence type="ECO:0000259" key="10">
    <source>
        <dbReference type="PROSITE" id="PS50102"/>
    </source>
</evidence>
<sequence length="413" mass="49916">MRNHKILRNKWKKIRRKRLRQKKASEREELYVKQEQNLLNSPTYQKWLKSHEEIEEFEQKENERNALVLYNEWIEREYAATREWELLQNKLNKIKQDKARKDLLIKLEWEKEQKKIKEIEENKKKEMQLQEEINAKFIEKIEMYINGIGPLPESLNVSTNTRPDQPLCPFFSKVAACRFRDNCSRNHVRPGISNTLLIPGFYKNFELNMRYEREFDIDISLECDEKEAYEKFYDFFEDILVELKNYGQIIELNVCRNQEIHLLGNVYVQYRSRRHSLKAYRNLCGRYYGGRKITAEFCNIPSWSEAVCGLYFKNMCPKGKNCNYLHLYKNPGGRYQSKPQRNRNDSSQCYRENKNFCKLKQEHEENSEINNKRNSSKREKRLKNEKSSTLKWDNTPDRKNKNSVSYNWSSDDD</sequence>
<dbReference type="PANTHER" id="PTHR12620">
    <property type="entry name" value="U2 SNRNP AUXILIARY FACTOR, SMALL SUBUNIT"/>
    <property type="match status" value="1"/>
</dbReference>
<dbReference type="GO" id="GO:1990904">
    <property type="term" value="C:ribonucleoprotein complex"/>
    <property type="evidence" value="ECO:0007669"/>
    <property type="project" value="UniProtKB-KW"/>
</dbReference>
<evidence type="ECO:0000313" key="13">
    <source>
        <dbReference type="RefSeq" id="XP_025420214.1"/>
    </source>
</evidence>
<dbReference type="PROSITE" id="PS50103">
    <property type="entry name" value="ZF_C3H1"/>
    <property type="match status" value="2"/>
</dbReference>
<dbReference type="PROSITE" id="PS50102">
    <property type="entry name" value="RRM"/>
    <property type="match status" value="1"/>
</dbReference>
<evidence type="ECO:0000256" key="6">
    <source>
        <dbReference type="PROSITE-ProRule" id="PRU00176"/>
    </source>
</evidence>
<evidence type="ECO:0000256" key="1">
    <source>
        <dbReference type="ARBA" id="ARBA00022723"/>
    </source>
</evidence>
<dbReference type="AlphaFoldDB" id="A0A8B8GAH6"/>
<feature type="zinc finger region" description="C3H1-type" evidence="7">
    <location>
        <begin position="302"/>
        <end position="329"/>
    </location>
</feature>
<evidence type="ECO:0000256" key="7">
    <source>
        <dbReference type="PROSITE-ProRule" id="PRU00723"/>
    </source>
</evidence>
<keyword evidence="8" id="KW-0175">Coiled coil</keyword>
<dbReference type="GO" id="GO:0000398">
    <property type="term" value="P:mRNA splicing, via spliceosome"/>
    <property type="evidence" value="ECO:0007669"/>
    <property type="project" value="InterPro"/>
</dbReference>
<feature type="compositionally biased region" description="Basic and acidic residues" evidence="9">
    <location>
        <begin position="382"/>
        <end position="400"/>
    </location>
</feature>
<dbReference type="RefSeq" id="XP_025420214.1">
    <property type="nucleotide sequence ID" value="XM_025564429.1"/>
</dbReference>
<gene>
    <name evidence="13" type="primary">LOC112690419</name>
</gene>
<dbReference type="SUPFAM" id="SSF54928">
    <property type="entry name" value="RNA-binding domain, RBD"/>
    <property type="match status" value="1"/>
</dbReference>
<dbReference type="InterPro" id="IPR009145">
    <property type="entry name" value="U2AF_small"/>
</dbReference>
<organism evidence="12 13">
    <name type="scientific">Sipha flava</name>
    <name type="common">yellow sugarcane aphid</name>
    <dbReference type="NCBI Taxonomy" id="143950"/>
    <lineage>
        <taxon>Eukaryota</taxon>
        <taxon>Metazoa</taxon>
        <taxon>Ecdysozoa</taxon>
        <taxon>Arthropoda</taxon>
        <taxon>Hexapoda</taxon>
        <taxon>Insecta</taxon>
        <taxon>Pterygota</taxon>
        <taxon>Neoptera</taxon>
        <taxon>Paraneoptera</taxon>
        <taxon>Hemiptera</taxon>
        <taxon>Sternorrhyncha</taxon>
        <taxon>Aphidomorpha</taxon>
        <taxon>Aphidoidea</taxon>
        <taxon>Aphididae</taxon>
        <taxon>Sipha</taxon>
    </lineage>
</organism>
<dbReference type="GO" id="GO:0008270">
    <property type="term" value="F:zinc ion binding"/>
    <property type="evidence" value="ECO:0007669"/>
    <property type="project" value="UniProtKB-KW"/>
</dbReference>
<reference evidence="13" key="1">
    <citation type="submission" date="2025-08" db="UniProtKB">
        <authorList>
            <consortium name="RefSeq"/>
        </authorList>
    </citation>
    <scope>IDENTIFICATION</scope>
    <source>
        <tissue evidence="13">Whole body</tissue>
    </source>
</reference>
<evidence type="ECO:0000256" key="5">
    <source>
        <dbReference type="ARBA" id="ARBA00022884"/>
    </source>
</evidence>
<name>A0A8B8GAH6_9HEMI</name>
<dbReference type="GO" id="GO:0089701">
    <property type="term" value="C:U2AF complex"/>
    <property type="evidence" value="ECO:0007669"/>
    <property type="project" value="InterPro"/>
</dbReference>